<dbReference type="OrthoDB" id="9802424at2"/>
<dbReference type="GO" id="GO:0016042">
    <property type="term" value="P:lipid catabolic process"/>
    <property type="evidence" value="ECO:0007669"/>
    <property type="project" value="UniProtKB-UniRule"/>
</dbReference>
<dbReference type="InterPro" id="IPR037483">
    <property type="entry name" value="YjjU-like"/>
</dbReference>
<feature type="short sequence motif" description="DGA/G" evidence="4">
    <location>
        <begin position="166"/>
        <end position="168"/>
    </location>
</feature>
<gene>
    <name evidence="7" type="ORF">SAMN05216375_101148</name>
    <name evidence="6" type="ORF">TR210_119</name>
</gene>
<evidence type="ECO:0000259" key="5">
    <source>
        <dbReference type="PROSITE" id="PS51635"/>
    </source>
</evidence>
<dbReference type="Proteomes" id="UP000076878">
    <property type="component" value="Unassembled WGS sequence"/>
</dbReference>
<keyword evidence="1 4" id="KW-0378">Hydrolase</keyword>
<keyword evidence="9" id="KW-1185">Reference proteome</keyword>
<dbReference type="InterPro" id="IPR016035">
    <property type="entry name" value="Acyl_Trfase/lysoPLipase"/>
</dbReference>
<name>A0A143Y698_9LACT</name>
<evidence type="ECO:0000313" key="8">
    <source>
        <dbReference type="Proteomes" id="UP000076878"/>
    </source>
</evidence>
<evidence type="ECO:0000256" key="1">
    <source>
        <dbReference type="ARBA" id="ARBA00022801"/>
    </source>
</evidence>
<dbReference type="InterPro" id="IPR002641">
    <property type="entry name" value="PNPLA_dom"/>
</dbReference>
<keyword evidence="6" id="KW-0808">Transferase</keyword>
<evidence type="ECO:0000313" key="7">
    <source>
        <dbReference type="EMBL" id="SEI53620.1"/>
    </source>
</evidence>
<organism evidence="6 8">
    <name type="scientific">Trichococcus ilyis</name>
    <dbReference type="NCBI Taxonomy" id="640938"/>
    <lineage>
        <taxon>Bacteria</taxon>
        <taxon>Bacillati</taxon>
        <taxon>Bacillota</taxon>
        <taxon>Bacilli</taxon>
        <taxon>Lactobacillales</taxon>
        <taxon>Carnobacteriaceae</taxon>
        <taxon>Trichococcus</taxon>
    </lineage>
</organism>
<proteinExistence type="predicted"/>
<dbReference type="PROSITE" id="PS51635">
    <property type="entry name" value="PNPLA"/>
    <property type="match status" value="1"/>
</dbReference>
<evidence type="ECO:0000313" key="9">
    <source>
        <dbReference type="Proteomes" id="UP000199280"/>
    </source>
</evidence>
<sequence>MEQNKEKVSLIIEGGAMRGVFCAGVISTLLREQIYLDYVIGVSSGSANGINYVSQDPARARDSFVDIAANPAFSGMKYFLNGQGYFNTKYIYEDAITNDIPFRFDSFTQNPATMKIVATEMETGKAVYFDKNEIATSAELARKVRASSTVPLVMPPTEIDGKYYLDGGIVDSLPIEKAIADGNRKHVIILTRPRGYIKEKQRFNAIIRRQLRAYPEIVAAIEQRHINYNRSMALIEQMEKEDKAFVFAPDQLSIGRMERNVQRLEAYYQYGERAAERQLPALQAFLSSR</sequence>
<feature type="active site" description="Proton acceptor" evidence="4">
    <location>
        <position position="166"/>
    </location>
</feature>
<feature type="active site" description="Nucleophile" evidence="4">
    <location>
        <position position="43"/>
    </location>
</feature>
<keyword evidence="2 4" id="KW-0442">Lipid degradation</keyword>
<dbReference type="GO" id="GO:0016787">
    <property type="term" value="F:hydrolase activity"/>
    <property type="evidence" value="ECO:0007669"/>
    <property type="project" value="UniProtKB-UniRule"/>
</dbReference>
<reference evidence="6 8" key="1">
    <citation type="submission" date="2016-02" db="EMBL/GenBank/DDBJ databases">
        <authorList>
            <person name="Wen L."/>
            <person name="He K."/>
            <person name="Yang H."/>
        </authorList>
    </citation>
    <scope>NUCLEOTIDE SEQUENCE [LARGE SCALE GENOMIC DNA]</scope>
    <source>
        <strain evidence="6">Trichococcus_R210</strain>
    </source>
</reference>
<feature type="domain" description="PNPLA" evidence="5">
    <location>
        <begin position="10"/>
        <end position="179"/>
    </location>
</feature>
<dbReference type="Pfam" id="PF01734">
    <property type="entry name" value="Patatin"/>
    <property type="match status" value="1"/>
</dbReference>
<dbReference type="RefSeq" id="WP_068620514.1">
    <property type="nucleotide sequence ID" value="NZ_FJNB01000001.1"/>
</dbReference>
<dbReference type="EMBL" id="FJNB01000001">
    <property type="protein sequence ID" value="CZQ81229.1"/>
    <property type="molecule type" value="Genomic_DNA"/>
</dbReference>
<dbReference type="PANTHER" id="PTHR14226:SF25">
    <property type="entry name" value="PHOSPHOESTERASE"/>
    <property type="match status" value="1"/>
</dbReference>
<dbReference type="PANTHER" id="PTHR14226">
    <property type="entry name" value="NEUROPATHY TARGET ESTERASE/SWISS CHEESE D.MELANOGASTER"/>
    <property type="match status" value="1"/>
</dbReference>
<dbReference type="EMBL" id="FNYT01000001">
    <property type="protein sequence ID" value="SEI53620.1"/>
    <property type="molecule type" value="Genomic_DNA"/>
</dbReference>
<evidence type="ECO:0000256" key="2">
    <source>
        <dbReference type="ARBA" id="ARBA00022963"/>
    </source>
</evidence>
<dbReference type="GO" id="GO:0016740">
    <property type="term" value="F:transferase activity"/>
    <property type="evidence" value="ECO:0007669"/>
    <property type="project" value="UniProtKB-KW"/>
</dbReference>
<dbReference type="Gene3D" id="3.40.1090.10">
    <property type="entry name" value="Cytosolic phospholipase A2 catalytic domain"/>
    <property type="match status" value="2"/>
</dbReference>
<dbReference type="InterPro" id="IPR045943">
    <property type="entry name" value="DUF6363"/>
</dbReference>
<evidence type="ECO:0000313" key="6">
    <source>
        <dbReference type="EMBL" id="CZQ81229.1"/>
    </source>
</evidence>
<keyword evidence="3 4" id="KW-0443">Lipid metabolism</keyword>
<dbReference type="InterPro" id="IPR050301">
    <property type="entry name" value="NTE"/>
</dbReference>
<dbReference type="Proteomes" id="UP000199280">
    <property type="component" value="Unassembled WGS sequence"/>
</dbReference>
<dbReference type="STRING" id="640938.TR210_119"/>
<feature type="short sequence motif" description="GXSXG" evidence="4">
    <location>
        <begin position="41"/>
        <end position="45"/>
    </location>
</feature>
<reference evidence="7 9" key="2">
    <citation type="submission" date="2016-10" db="EMBL/GenBank/DDBJ databases">
        <authorList>
            <person name="Varghese N."/>
            <person name="Submissions S."/>
        </authorList>
    </citation>
    <scope>NUCLEOTIDE SEQUENCE [LARGE SCALE GENOMIC DNA]</scope>
    <source>
        <strain evidence="7 9">DSM 22150</strain>
    </source>
</reference>
<dbReference type="AlphaFoldDB" id="A0A143Y698"/>
<dbReference type="CDD" id="cd07208">
    <property type="entry name" value="Pat_hypo_Ecoli_yjju_like"/>
    <property type="match status" value="1"/>
</dbReference>
<protein>
    <submittedName>
        <fullName evidence="6">Acyl transferase/acyl hydrolase/lysophospholipase</fullName>
    </submittedName>
    <submittedName>
        <fullName evidence="7">Predicted phospholipase, patatin/cPLA2 family</fullName>
    </submittedName>
</protein>
<evidence type="ECO:0000256" key="3">
    <source>
        <dbReference type="ARBA" id="ARBA00023098"/>
    </source>
</evidence>
<dbReference type="SUPFAM" id="SSF52151">
    <property type="entry name" value="FabD/lysophospholipase-like"/>
    <property type="match status" value="1"/>
</dbReference>
<dbReference type="Pfam" id="PF19890">
    <property type="entry name" value="DUF6363"/>
    <property type="match status" value="1"/>
</dbReference>
<evidence type="ECO:0000256" key="4">
    <source>
        <dbReference type="PROSITE-ProRule" id="PRU01161"/>
    </source>
</evidence>
<comment type="caution">
    <text evidence="4">Lacks conserved residue(s) required for the propagation of feature annotation.</text>
</comment>
<accession>A0A143Y698</accession>